<organism evidence="2 3">
    <name type="scientific">Morella rubra</name>
    <name type="common">Chinese bayberry</name>
    <dbReference type="NCBI Taxonomy" id="262757"/>
    <lineage>
        <taxon>Eukaryota</taxon>
        <taxon>Viridiplantae</taxon>
        <taxon>Streptophyta</taxon>
        <taxon>Embryophyta</taxon>
        <taxon>Tracheophyta</taxon>
        <taxon>Spermatophyta</taxon>
        <taxon>Magnoliopsida</taxon>
        <taxon>eudicotyledons</taxon>
        <taxon>Gunneridae</taxon>
        <taxon>Pentapetalae</taxon>
        <taxon>rosids</taxon>
        <taxon>fabids</taxon>
        <taxon>Fagales</taxon>
        <taxon>Myricaceae</taxon>
        <taxon>Morella</taxon>
    </lineage>
</organism>
<gene>
    <name evidence="2" type="ORF">CJ030_MR1G014947</name>
</gene>
<evidence type="ECO:0000256" key="1">
    <source>
        <dbReference type="SAM" id="MobiDB-lite"/>
    </source>
</evidence>
<comment type="caution">
    <text evidence="2">The sequence shown here is derived from an EMBL/GenBank/DDBJ whole genome shotgun (WGS) entry which is preliminary data.</text>
</comment>
<feature type="compositionally biased region" description="Basic and acidic residues" evidence="1">
    <location>
        <begin position="130"/>
        <end position="141"/>
    </location>
</feature>
<feature type="compositionally biased region" description="Acidic residues" evidence="1">
    <location>
        <begin position="1"/>
        <end position="10"/>
    </location>
</feature>
<proteinExistence type="predicted"/>
<dbReference type="EMBL" id="RXIC02000019">
    <property type="protein sequence ID" value="KAB1227031.1"/>
    <property type="molecule type" value="Genomic_DNA"/>
</dbReference>
<feature type="compositionally biased region" description="Acidic residues" evidence="1">
    <location>
        <begin position="22"/>
        <end position="35"/>
    </location>
</feature>
<sequence length="141" mass="14966">MEGGDEEDEVCVGHEGPAEVHEDPEEEEGHDEEEAVHDEAALEAVEADAVARGVAAHVGGEGRVVVEGCASSRYFVILLPPVLDAFSGCPQGCENLTSFKTELHEIPPTFGLGNRALNPGRSLSSSQEANSKEGETDNWHS</sequence>
<evidence type="ECO:0000313" key="3">
    <source>
        <dbReference type="Proteomes" id="UP000516437"/>
    </source>
</evidence>
<reference evidence="2 3" key="1">
    <citation type="journal article" date="2019" name="Plant Biotechnol. J.">
        <title>The red bayberry genome and genetic basis of sex determination.</title>
        <authorList>
            <person name="Jia H.M."/>
            <person name="Jia H.J."/>
            <person name="Cai Q.L."/>
            <person name="Wang Y."/>
            <person name="Zhao H.B."/>
            <person name="Yang W.F."/>
            <person name="Wang G.Y."/>
            <person name="Li Y.H."/>
            <person name="Zhan D.L."/>
            <person name="Shen Y.T."/>
            <person name="Niu Q.F."/>
            <person name="Chang L."/>
            <person name="Qiu J."/>
            <person name="Zhao L."/>
            <person name="Xie H.B."/>
            <person name="Fu W.Y."/>
            <person name="Jin J."/>
            <person name="Li X.W."/>
            <person name="Jiao Y."/>
            <person name="Zhou C.C."/>
            <person name="Tu T."/>
            <person name="Chai C.Y."/>
            <person name="Gao J.L."/>
            <person name="Fan L.J."/>
            <person name="van de Weg E."/>
            <person name="Wang J.Y."/>
            <person name="Gao Z.S."/>
        </authorList>
    </citation>
    <scope>NUCLEOTIDE SEQUENCE [LARGE SCALE GENOMIC DNA]</scope>
    <source>
        <tissue evidence="2">Leaves</tissue>
    </source>
</reference>
<keyword evidence="3" id="KW-1185">Reference proteome</keyword>
<feature type="region of interest" description="Disordered" evidence="1">
    <location>
        <begin position="1"/>
        <end position="35"/>
    </location>
</feature>
<accession>A0A6A1WP39</accession>
<feature type="region of interest" description="Disordered" evidence="1">
    <location>
        <begin position="110"/>
        <end position="141"/>
    </location>
</feature>
<name>A0A6A1WP39_9ROSI</name>
<evidence type="ECO:0000313" key="2">
    <source>
        <dbReference type="EMBL" id="KAB1227031.1"/>
    </source>
</evidence>
<protein>
    <submittedName>
        <fullName evidence="2">Uncharacterized protein</fullName>
    </submittedName>
</protein>
<dbReference type="AlphaFoldDB" id="A0A6A1WP39"/>
<dbReference type="Proteomes" id="UP000516437">
    <property type="component" value="Chromosome 1"/>
</dbReference>